<evidence type="ECO:0000313" key="1">
    <source>
        <dbReference type="EMBL" id="KJU85456.1"/>
    </source>
</evidence>
<comment type="caution">
    <text evidence="1">The sequence shown here is derived from an EMBL/GenBank/DDBJ whole genome shotgun (WGS) entry which is preliminary data.</text>
</comment>
<organism evidence="1 2">
    <name type="scientific">Candidatus Magnetobacterium bavaricum</name>
    <dbReference type="NCBI Taxonomy" id="29290"/>
    <lineage>
        <taxon>Bacteria</taxon>
        <taxon>Pseudomonadati</taxon>
        <taxon>Nitrospirota</taxon>
        <taxon>Thermodesulfovibrionia</taxon>
        <taxon>Thermodesulfovibrionales</taxon>
        <taxon>Candidatus Magnetobacteriaceae</taxon>
        <taxon>Candidatus Magnetobacterium</taxon>
    </lineage>
</organism>
<proteinExistence type="predicted"/>
<dbReference type="Proteomes" id="UP000033423">
    <property type="component" value="Unassembled WGS sequence"/>
</dbReference>
<dbReference type="AlphaFoldDB" id="A0A0F3GUC8"/>
<reference evidence="1 2" key="1">
    <citation type="submission" date="2015-02" db="EMBL/GenBank/DDBJ databases">
        <title>Single-cell genomics of uncultivated deep-branching MTB reveals a conserved set of magnetosome genes.</title>
        <authorList>
            <person name="Kolinko S."/>
            <person name="Richter M."/>
            <person name="Glockner F.O."/>
            <person name="Brachmann A."/>
            <person name="Schuler D."/>
        </authorList>
    </citation>
    <scope>NUCLEOTIDE SEQUENCE [LARGE SCALE GENOMIC DNA]</scope>
    <source>
        <strain evidence="1">TM-1</strain>
    </source>
</reference>
<sequence>MFNPISSEAKDGIDVPSLPSRIVTARNSGSTIFVTAGFLRLIPIRFSPPLASLP</sequence>
<accession>A0A0F3GUC8</accession>
<keyword evidence="2" id="KW-1185">Reference proteome</keyword>
<name>A0A0F3GUC8_9BACT</name>
<gene>
    <name evidence="1" type="ORF">MBAV_002350</name>
</gene>
<protein>
    <submittedName>
        <fullName evidence="1">Uncharacterized protein</fullName>
    </submittedName>
</protein>
<dbReference type="EMBL" id="LACI01001016">
    <property type="protein sequence ID" value="KJU85456.1"/>
    <property type="molecule type" value="Genomic_DNA"/>
</dbReference>
<evidence type="ECO:0000313" key="2">
    <source>
        <dbReference type="Proteomes" id="UP000033423"/>
    </source>
</evidence>